<comment type="subcellular location">
    <subcellularLocation>
        <location evidence="1">Membrane</location>
        <topology evidence="1">Multi-pass membrane protein</topology>
    </subcellularLocation>
</comment>
<evidence type="ECO:0000256" key="5">
    <source>
        <dbReference type="SAM" id="MobiDB-lite"/>
    </source>
</evidence>
<keyword evidence="9" id="KW-1185">Reference proteome</keyword>
<organism evidence="8 9">
    <name type="scientific">Symbiodinium microadriaticum</name>
    <name type="common">Dinoflagellate</name>
    <name type="synonym">Zooxanthella microadriatica</name>
    <dbReference type="NCBI Taxonomy" id="2951"/>
    <lineage>
        <taxon>Eukaryota</taxon>
        <taxon>Sar</taxon>
        <taxon>Alveolata</taxon>
        <taxon>Dinophyceae</taxon>
        <taxon>Suessiales</taxon>
        <taxon>Symbiodiniaceae</taxon>
        <taxon>Symbiodinium</taxon>
    </lineage>
</organism>
<dbReference type="InterPro" id="IPR018490">
    <property type="entry name" value="cNMP-bd_dom_sf"/>
</dbReference>
<evidence type="ECO:0000313" key="9">
    <source>
        <dbReference type="Proteomes" id="UP000186817"/>
    </source>
</evidence>
<reference evidence="8 9" key="1">
    <citation type="submission" date="2016-02" db="EMBL/GenBank/DDBJ databases">
        <title>Genome analysis of coral dinoflagellate symbionts highlights evolutionary adaptations to a symbiotic lifestyle.</title>
        <authorList>
            <person name="Aranda M."/>
            <person name="Li Y."/>
            <person name="Liew Y.J."/>
            <person name="Baumgarten S."/>
            <person name="Simakov O."/>
            <person name="Wilson M."/>
            <person name="Piel J."/>
            <person name="Ashoor H."/>
            <person name="Bougouffa S."/>
            <person name="Bajic V.B."/>
            <person name="Ryu T."/>
            <person name="Ravasi T."/>
            <person name="Bayer T."/>
            <person name="Micklem G."/>
            <person name="Kim H."/>
            <person name="Bhak J."/>
            <person name="Lajeunesse T.C."/>
            <person name="Voolstra C.R."/>
        </authorList>
    </citation>
    <scope>NUCLEOTIDE SEQUENCE [LARGE SCALE GENOMIC DNA]</scope>
    <source>
        <strain evidence="8 9">CCMP2467</strain>
    </source>
</reference>
<feature type="compositionally biased region" description="Basic and acidic residues" evidence="5">
    <location>
        <begin position="46"/>
        <end position="55"/>
    </location>
</feature>
<evidence type="ECO:0000256" key="2">
    <source>
        <dbReference type="ARBA" id="ARBA00022692"/>
    </source>
</evidence>
<dbReference type="SUPFAM" id="SSF51206">
    <property type="entry name" value="cAMP-binding domain-like"/>
    <property type="match status" value="1"/>
</dbReference>
<dbReference type="Pfam" id="PF00520">
    <property type="entry name" value="Ion_trans"/>
    <property type="match status" value="1"/>
</dbReference>
<dbReference type="InterPro" id="IPR051413">
    <property type="entry name" value="K/Na_HCN_channel"/>
</dbReference>
<dbReference type="EMBL" id="LSRX01000174">
    <property type="protein sequence ID" value="OLQ05832.1"/>
    <property type="molecule type" value="Genomic_DNA"/>
</dbReference>
<dbReference type="AlphaFoldDB" id="A0A1Q9EEI7"/>
<dbReference type="OrthoDB" id="421226at2759"/>
<evidence type="ECO:0000256" key="3">
    <source>
        <dbReference type="ARBA" id="ARBA00022989"/>
    </source>
</evidence>
<dbReference type="PANTHER" id="PTHR45689:SF5">
    <property type="entry name" value="I[[H]] CHANNEL, ISOFORM E"/>
    <property type="match status" value="1"/>
</dbReference>
<feature type="region of interest" description="Disordered" evidence="5">
    <location>
        <begin position="36"/>
        <end position="70"/>
    </location>
</feature>
<dbReference type="GO" id="GO:0098855">
    <property type="term" value="C:HCN channel complex"/>
    <property type="evidence" value="ECO:0007669"/>
    <property type="project" value="TreeGrafter"/>
</dbReference>
<accession>A0A1Q9EEI7</accession>
<dbReference type="Gene3D" id="1.10.287.70">
    <property type="match status" value="1"/>
</dbReference>
<evidence type="ECO:0000313" key="8">
    <source>
        <dbReference type="EMBL" id="OLQ05832.1"/>
    </source>
</evidence>
<name>A0A1Q9EEI7_SYMMI</name>
<dbReference type="GO" id="GO:0005249">
    <property type="term" value="F:voltage-gated potassium channel activity"/>
    <property type="evidence" value="ECO:0007669"/>
    <property type="project" value="TreeGrafter"/>
</dbReference>
<dbReference type="SUPFAM" id="SSF81324">
    <property type="entry name" value="Voltage-gated potassium channels"/>
    <property type="match status" value="1"/>
</dbReference>
<dbReference type="PANTHER" id="PTHR45689">
    <property type="entry name" value="I[[H]] CHANNEL, ISOFORM E"/>
    <property type="match status" value="1"/>
</dbReference>
<feature type="domain" description="Ion transport" evidence="7">
    <location>
        <begin position="208"/>
        <end position="463"/>
    </location>
</feature>
<dbReference type="InterPro" id="IPR005821">
    <property type="entry name" value="Ion_trans_dom"/>
</dbReference>
<feature type="compositionally biased region" description="Polar residues" evidence="5">
    <location>
        <begin position="36"/>
        <end position="45"/>
    </location>
</feature>
<sequence length="741" mass="84144">MFAQSSEESSYEEILRDQLASLHATLLAQHDAKIQQLKSSNSSLRRQLEAAKNEGTKSNSPEDQAPQDFVSPISPVLSEMNVWFPFEVSTTPMDSDHTEPIYRWENFAQKLMDKCEEAGPTNSSKNLEWGQSFAVASGQLTVKDSDELHMRQVWCASVLDNPKLFFRRKPRVSHANMSSSFRVNDAFTDERSCLQRFVVGPQSKWQLTWSMCSSLLILWDLITIPLEMFSIPSFTAFLDTVGLLSFTFWLMDIPLHFIFGVQLEGMVELRPRVLARMYLRSWFAADVAIVSLDAVLIIMEAIHVADVGGAVFRSARYLRTLRLLRLIRLLRVAKLQRELTLLANRFLSTHAFMVIKVISYLMMMLAINHIIACCWYGLGSWSSIEFGPTKSWIENPELNQEDFAEMYFASLHWALTQFTPATNNIAPLNVFERFFAVVVILLAMGVFSSFVGSISNTVNNIRAARVEQQRKTNKMLQFFIERNLSVDLYGKIHEVLRTEGETEVRLQEKEVNLLQRIPERLKLQLHEEMYMNSLVSMNIWPTWSHTEDYFFFRNLCHNALLEHVCVSGEDAFMPTTQCDEVYVLQFGSMAYLTGRREDLLASRGEVFCLPAIWTEWYHHGRLTAQKGACYYLGINCSEFGKIVISVGGPLYRHLQIFGILLIGQVEDRVEQGLLVTDCLREGGELQDLVARAQRFASLVGADGAPQSLSSLRPSEVTTAPSGKASTDGGPVVQENSDTFKV</sequence>
<dbReference type="GO" id="GO:0035725">
    <property type="term" value="P:sodium ion transmembrane transport"/>
    <property type="evidence" value="ECO:0007669"/>
    <property type="project" value="TreeGrafter"/>
</dbReference>
<keyword evidence="2 6" id="KW-0812">Transmembrane</keyword>
<keyword evidence="3 6" id="KW-1133">Transmembrane helix</keyword>
<feature type="transmembrane region" description="Helical" evidence="6">
    <location>
        <begin position="279"/>
        <end position="312"/>
    </location>
</feature>
<proteinExistence type="predicted"/>
<evidence type="ECO:0000256" key="6">
    <source>
        <dbReference type="SAM" id="Phobius"/>
    </source>
</evidence>
<feature type="compositionally biased region" description="Polar residues" evidence="5">
    <location>
        <begin position="706"/>
        <end position="724"/>
    </location>
</feature>
<evidence type="ECO:0000259" key="7">
    <source>
        <dbReference type="Pfam" id="PF00520"/>
    </source>
</evidence>
<feature type="transmembrane region" description="Helical" evidence="6">
    <location>
        <begin position="434"/>
        <end position="455"/>
    </location>
</feature>
<feature type="region of interest" description="Disordered" evidence="5">
    <location>
        <begin position="705"/>
        <end position="741"/>
    </location>
</feature>
<evidence type="ECO:0000256" key="4">
    <source>
        <dbReference type="ARBA" id="ARBA00023136"/>
    </source>
</evidence>
<gene>
    <name evidence="8" type="primary">Hcn2</name>
    <name evidence="8" type="ORF">AK812_SmicGene10929</name>
</gene>
<feature type="transmembrane region" description="Helical" evidence="6">
    <location>
        <begin position="357"/>
        <end position="378"/>
    </location>
</feature>
<dbReference type="Proteomes" id="UP000186817">
    <property type="component" value="Unassembled WGS sequence"/>
</dbReference>
<evidence type="ECO:0000256" key="1">
    <source>
        <dbReference type="ARBA" id="ARBA00004141"/>
    </source>
</evidence>
<dbReference type="GO" id="GO:0003254">
    <property type="term" value="P:regulation of membrane depolarization"/>
    <property type="evidence" value="ECO:0007669"/>
    <property type="project" value="TreeGrafter"/>
</dbReference>
<comment type="caution">
    <text evidence="8">The sequence shown here is derived from an EMBL/GenBank/DDBJ whole genome shotgun (WGS) entry which is preliminary data.</text>
</comment>
<keyword evidence="4 6" id="KW-0472">Membrane</keyword>
<protein>
    <submittedName>
        <fullName evidence="8">Potassium/sodium hyperpolarization-activated cyclic nucleotide-gated channel 2</fullName>
    </submittedName>
</protein>